<dbReference type="PANTHER" id="PTHR33254">
    <property type="entry name" value="4-HYDROXY-4-METHYL-2-OXOGLUTARATE ALDOLASE 3-RELATED"/>
    <property type="match status" value="1"/>
</dbReference>
<keyword evidence="3 7" id="KW-0479">Metal-binding</keyword>
<sequence>MNDDLIAKLQKVSFATLGHFLERGFVSHEVRAMVPGGRIIGRAVTLRLAEPDAIAVNRALIALQPGDVLVIDMAGDHAHACVGAVTQFAARCAGAAGIIVDGVVTDINELRTCQLPVFARGTTQLTTKLIGGQTSQVNVPVNCAGVEVHPEDFVLADDNGILILPAQELTTVIDKALQSDLYEPELMARLLSGEPLPEVLTIRAQASQP</sequence>
<evidence type="ECO:0000313" key="9">
    <source>
        <dbReference type="Proteomes" id="UP000278162"/>
    </source>
</evidence>
<dbReference type="Pfam" id="PF03737">
    <property type="entry name" value="RraA-like"/>
    <property type="match status" value="1"/>
</dbReference>
<comment type="caution">
    <text evidence="8">The sequence shown here is derived from an EMBL/GenBank/DDBJ whole genome shotgun (WGS) entry which is preliminary data.</text>
</comment>
<organism evidence="8 9">
    <name type="scientific">Pseudomonas putida</name>
    <name type="common">Arthrobacter siderocapsulatus</name>
    <dbReference type="NCBI Taxonomy" id="303"/>
    <lineage>
        <taxon>Bacteria</taxon>
        <taxon>Pseudomonadati</taxon>
        <taxon>Pseudomonadota</taxon>
        <taxon>Gammaproteobacteria</taxon>
        <taxon>Pseudomonadales</taxon>
        <taxon>Pseudomonadaceae</taxon>
        <taxon>Pseudomonas</taxon>
    </lineage>
</organism>
<dbReference type="GO" id="GO:0046872">
    <property type="term" value="F:metal ion binding"/>
    <property type="evidence" value="ECO:0007669"/>
    <property type="project" value="UniProtKB-KW"/>
</dbReference>
<evidence type="ECO:0000256" key="2">
    <source>
        <dbReference type="ARBA" id="ARBA00016549"/>
    </source>
</evidence>
<keyword evidence="4" id="KW-0456">Lyase</keyword>
<dbReference type="PANTHER" id="PTHR33254:SF4">
    <property type="entry name" value="4-HYDROXY-4-METHYL-2-OXOGLUTARATE ALDOLASE 3-RELATED"/>
    <property type="match status" value="1"/>
</dbReference>
<gene>
    <name evidence="8" type="ORF">EFK07_01285</name>
</gene>
<evidence type="ECO:0000256" key="5">
    <source>
        <dbReference type="ARBA" id="ARBA00029596"/>
    </source>
</evidence>
<dbReference type="InterPro" id="IPR036704">
    <property type="entry name" value="RraA/RraA-like_sf"/>
</dbReference>
<feature type="binding site" evidence="7">
    <location>
        <position position="106"/>
    </location>
    <ligand>
        <name>Mg(2+)</name>
        <dbReference type="ChEBI" id="CHEBI:18420"/>
    </ligand>
</feature>
<comment type="cofactor">
    <cofactor evidence="1">
        <name>a divalent metal cation</name>
        <dbReference type="ChEBI" id="CHEBI:60240"/>
    </cofactor>
</comment>
<dbReference type="CDD" id="cd16841">
    <property type="entry name" value="RraA_family"/>
    <property type="match status" value="1"/>
</dbReference>
<evidence type="ECO:0000313" key="8">
    <source>
        <dbReference type="EMBL" id="RNF93992.1"/>
    </source>
</evidence>
<dbReference type="SUPFAM" id="SSF89562">
    <property type="entry name" value="RraA-like"/>
    <property type="match status" value="1"/>
</dbReference>
<reference evidence="8 9" key="1">
    <citation type="submission" date="2018-10" db="EMBL/GenBank/DDBJ databases">
        <title>An outbreak of IMP-63 producing strain in France.</title>
        <authorList>
            <person name="Bour M."/>
            <person name="Liapis E."/>
            <person name="Plesiat P."/>
        </authorList>
    </citation>
    <scope>NUCLEOTIDE SEQUENCE [LARGE SCALE GENOMIC DNA]</scope>
    <source>
        <strain evidence="8 9">12917</strain>
    </source>
</reference>
<dbReference type="InterPro" id="IPR005493">
    <property type="entry name" value="RraA/RraA-like"/>
</dbReference>
<evidence type="ECO:0000256" key="3">
    <source>
        <dbReference type="ARBA" id="ARBA00022723"/>
    </source>
</evidence>
<evidence type="ECO:0000256" key="6">
    <source>
        <dbReference type="ARBA" id="ARBA00030169"/>
    </source>
</evidence>
<keyword evidence="7" id="KW-0460">Magnesium</keyword>
<name>A0A3M8TT58_PSEPU</name>
<evidence type="ECO:0000256" key="1">
    <source>
        <dbReference type="ARBA" id="ARBA00001968"/>
    </source>
</evidence>
<dbReference type="Proteomes" id="UP000278162">
    <property type="component" value="Unassembled WGS sequence"/>
</dbReference>
<dbReference type="AlphaFoldDB" id="A0A3M8TT58"/>
<dbReference type="EMBL" id="RJAI01000002">
    <property type="protein sequence ID" value="RNF93992.1"/>
    <property type="molecule type" value="Genomic_DNA"/>
</dbReference>
<dbReference type="RefSeq" id="WP_013972351.1">
    <property type="nucleotide sequence ID" value="NZ_RJAI01000002.1"/>
</dbReference>
<evidence type="ECO:0000256" key="7">
    <source>
        <dbReference type="PIRSR" id="PIRSR605493-1"/>
    </source>
</evidence>
<comment type="cofactor">
    <cofactor evidence="7">
        <name>Mg(2+)</name>
        <dbReference type="ChEBI" id="CHEBI:18420"/>
    </cofactor>
</comment>
<dbReference type="Gene3D" id="3.50.30.40">
    <property type="entry name" value="Ribonuclease E inhibitor RraA/RraA-like"/>
    <property type="match status" value="1"/>
</dbReference>
<protein>
    <recommendedName>
        <fullName evidence="2">Putative 4-hydroxy-4-methyl-2-oxoglutarate aldolase</fullName>
    </recommendedName>
    <alternativeName>
        <fullName evidence="5">Regulator of ribonuclease activity homolog</fullName>
    </alternativeName>
    <alternativeName>
        <fullName evidence="6">RraA-like protein</fullName>
    </alternativeName>
</protein>
<accession>A0A3M8TT58</accession>
<dbReference type="GO" id="GO:0016829">
    <property type="term" value="F:lyase activity"/>
    <property type="evidence" value="ECO:0007669"/>
    <property type="project" value="UniProtKB-KW"/>
</dbReference>
<proteinExistence type="predicted"/>
<evidence type="ECO:0000256" key="4">
    <source>
        <dbReference type="ARBA" id="ARBA00023239"/>
    </source>
</evidence>